<sequence length="318" mass="35828">MNTLGLSIIMKMGCICSKESININGIKYLVKEHLGEGGFSTVDLVENTSTRKLYALKRIKCHSIDDQKIAMQEINYYKKLKHPNIIGLIDSSFKGSADIVVNATSEAFLVLPYYSLGTLHDYLIVKSFAKNYLETKEILRLFSEICQGVKYLHNFNPEPLAHRDLKTSNVCLSQGMVPVLMDLGSCAPAKVQVCGAQDAQKLQDLAAERCSMTYRAPELFHVESYCVIDQRTDIWSLGCIMYALCYFKSPFDVVHERGDSVNLAVISGILPFPEETPFSESIHDFMKFMLQVNPSERPFIDTVIEKLQTLRNEAESVI</sequence>
<dbReference type="Gene3D" id="1.10.510.10">
    <property type="entry name" value="Transferase(Phosphotransferase) domain 1"/>
    <property type="match status" value="1"/>
</dbReference>
<reference evidence="10 11" key="1">
    <citation type="submission" date="2023-03" db="EMBL/GenBank/DDBJ databases">
        <title>Genome insight into feeding habits of ladybird beetles.</title>
        <authorList>
            <person name="Li H.-S."/>
            <person name="Huang Y.-H."/>
            <person name="Pang H."/>
        </authorList>
    </citation>
    <scope>NUCLEOTIDE SEQUENCE [LARGE SCALE GENOMIC DNA]</scope>
    <source>
        <strain evidence="10">SYSU_2023b</strain>
        <tissue evidence="10">Whole body</tissue>
    </source>
</reference>
<keyword evidence="2" id="KW-0723">Serine/threonine-protein kinase</keyword>
<proteinExistence type="predicted"/>
<evidence type="ECO:0000256" key="2">
    <source>
        <dbReference type="ARBA" id="ARBA00022527"/>
    </source>
</evidence>
<dbReference type="SMART" id="SM00220">
    <property type="entry name" value="S_TKc"/>
    <property type="match status" value="1"/>
</dbReference>
<accession>A0AAW1UMK6</accession>
<keyword evidence="11" id="KW-1185">Reference proteome</keyword>
<evidence type="ECO:0000256" key="6">
    <source>
        <dbReference type="ARBA" id="ARBA00022840"/>
    </source>
</evidence>
<dbReference type="CDD" id="cd13986">
    <property type="entry name" value="STKc_16"/>
    <property type="match status" value="1"/>
</dbReference>
<evidence type="ECO:0000313" key="10">
    <source>
        <dbReference type="EMBL" id="KAK9880649.1"/>
    </source>
</evidence>
<evidence type="ECO:0000256" key="4">
    <source>
        <dbReference type="ARBA" id="ARBA00022741"/>
    </source>
</evidence>
<name>A0AAW1UMK6_9CUCU</name>
<dbReference type="Proteomes" id="UP001431783">
    <property type="component" value="Unassembled WGS sequence"/>
</dbReference>
<keyword evidence="5" id="KW-0418">Kinase</keyword>
<evidence type="ECO:0000256" key="8">
    <source>
        <dbReference type="ARBA" id="ARBA00048679"/>
    </source>
</evidence>
<comment type="caution">
    <text evidence="10">The sequence shown here is derived from an EMBL/GenBank/DDBJ whole genome shotgun (WGS) entry which is preliminary data.</text>
</comment>
<evidence type="ECO:0000259" key="9">
    <source>
        <dbReference type="PROSITE" id="PS50011"/>
    </source>
</evidence>
<gene>
    <name evidence="10" type="ORF">WA026_011888</name>
</gene>
<dbReference type="GO" id="GO:0005524">
    <property type="term" value="F:ATP binding"/>
    <property type="evidence" value="ECO:0007669"/>
    <property type="project" value="UniProtKB-KW"/>
</dbReference>
<protein>
    <recommendedName>
        <fullName evidence="1">non-specific serine/threonine protein kinase</fullName>
        <ecNumber evidence="1">2.7.11.1</ecNumber>
    </recommendedName>
</protein>
<evidence type="ECO:0000313" key="11">
    <source>
        <dbReference type="Proteomes" id="UP001431783"/>
    </source>
</evidence>
<feature type="domain" description="Protein kinase" evidence="9">
    <location>
        <begin position="28"/>
        <end position="310"/>
    </location>
</feature>
<dbReference type="Pfam" id="PF00069">
    <property type="entry name" value="Pkinase"/>
    <property type="match status" value="1"/>
</dbReference>
<evidence type="ECO:0000256" key="7">
    <source>
        <dbReference type="ARBA" id="ARBA00047899"/>
    </source>
</evidence>
<dbReference type="GO" id="GO:0005794">
    <property type="term" value="C:Golgi apparatus"/>
    <property type="evidence" value="ECO:0007669"/>
    <property type="project" value="TreeGrafter"/>
</dbReference>
<dbReference type="InterPro" id="IPR052239">
    <property type="entry name" value="Ser/Thr-specific_kinases"/>
</dbReference>
<dbReference type="PANTHER" id="PTHR45998:SF2">
    <property type="entry name" value="SERINE_THREONINE-PROTEIN KINASE 16"/>
    <property type="match status" value="1"/>
</dbReference>
<dbReference type="PROSITE" id="PS00108">
    <property type="entry name" value="PROTEIN_KINASE_ST"/>
    <property type="match status" value="1"/>
</dbReference>
<keyword evidence="4" id="KW-0547">Nucleotide-binding</keyword>
<dbReference type="InterPro" id="IPR011009">
    <property type="entry name" value="Kinase-like_dom_sf"/>
</dbReference>
<dbReference type="EC" id="2.7.11.1" evidence="1"/>
<dbReference type="PANTHER" id="PTHR45998">
    <property type="entry name" value="SERINE/THREONINE-PROTEIN KINASE 16"/>
    <property type="match status" value="1"/>
</dbReference>
<dbReference type="PIRSF" id="PIRSF000654">
    <property type="entry name" value="Integrin-linked_kinase"/>
    <property type="match status" value="1"/>
</dbReference>
<comment type="catalytic activity">
    <reaction evidence="8">
        <text>L-seryl-[protein] + ATP = O-phospho-L-seryl-[protein] + ADP + H(+)</text>
        <dbReference type="Rhea" id="RHEA:17989"/>
        <dbReference type="Rhea" id="RHEA-COMP:9863"/>
        <dbReference type="Rhea" id="RHEA-COMP:11604"/>
        <dbReference type="ChEBI" id="CHEBI:15378"/>
        <dbReference type="ChEBI" id="CHEBI:29999"/>
        <dbReference type="ChEBI" id="CHEBI:30616"/>
        <dbReference type="ChEBI" id="CHEBI:83421"/>
        <dbReference type="ChEBI" id="CHEBI:456216"/>
        <dbReference type="EC" id="2.7.11.1"/>
    </reaction>
</comment>
<dbReference type="SUPFAM" id="SSF56112">
    <property type="entry name" value="Protein kinase-like (PK-like)"/>
    <property type="match status" value="1"/>
</dbReference>
<dbReference type="PROSITE" id="PS50011">
    <property type="entry name" value="PROTEIN_KINASE_DOM"/>
    <property type="match status" value="1"/>
</dbReference>
<keyword evidence="3" id="KW-0808">Transferase</keyword>
<dbReference type="InterPro" id="IPR008271">
    <property type="entry name" value="Ser/Thr_kinase_AS"/>
</dbReference>
<organism evidence="10 11">
    <name type="scientific">Henosepilachna vigintioctopunctata</name>
    <dbReference type="NCBI Taxonomy" id="420089"/>
    <lineage>
        <taxon>Eukaryota</taxon>
        <taxon>Metazoa</taxon>
        <taxon>Ecdysozoa</taxon>
        <taxon>Arthropoda</taxon>
        <taxon>Hexapoda</taxon>
        <taxon>Insecta</taxon>
        <taxon>Pterygota</taxon>
        <taxon>Neoptera</taxon>
        <taxon>Endopterygota</taxon>
        <taxon>Coleoptera</taxon>
        <taxon>Polyphaga</taxon>
        <taxon>Cucujiformia</taxon>
        <taxon>Coccinelloidea</taxon>
        <taxon>Coccinellidae</taxon>
        <taxon>Epilachninae</taxon>
        <taxon>Epilachnini</taxon>
        <taxon>Henosepilachna</taxon>
    </lineage>
</organism>
<evidence type="ECO:0000256" key="5">
    <source>
        <dbReference type="ARBA" id="ARBA00022777"/>
    </source>
</evidence>
<dbReference type="InterPro" id="IPR000719">
    <property type="entry name" value="Prot_kinase_dom"/>
</dbReference>
<dbReference type="GO" id="GO:0004674">
    <property type="term" value="F:protein serine/threonine kinase activity"/>
    <property type="evidence" value="ECO:0007669"/>
    <property type="project" value="UniProtKB-KW"/>
</dbReference>
<evidence type="ECO:0000256" key="3">
    <source>
        <dbReference type="ARBA" id="ARBA00022679"/>
    </source>
</evidence>
<dbReference type="AlphaFoldDB" id="A0AAW1UMK6"/>
<evidence type="ECO:0000256" key="1">
    <source>
        <dbReference type="ARBA" id="ARBA00012513"/>
    </source>
</evidence>
<dbReference type="EMBL" id="JARQZJ010000065">
    <property type="protein sequence ID" value="KAK9880649.1"/>
    <property type="molecule type" value="Genomic_DNA"/>
</dbReference>
<keyword evidence="6" id="KW-0067">ATP-binding</keyword>
<comment type="catalytic activity">
    <reaction evidence="7">
        <text>L-threonyl-[protein] + ATP = O-phospho-L-threonyl-[protein] + ADP + H(+)</text>
        <dbReference type="Rhea" id="RHEA:46608"/>
        <dbReference type="Rhea" id="RHEA-COMP:11060"/>
        <dbReference type="Rhea" id="RHEA-COMP:11605"/>
        <dbReference type="ChEBI" id="CHEBI:15378"/>
        <dbReference type="ChEBI" id="CHEBI:30013"/>
        <dbReference type="ChEBI" id="CHEBI:30616"/>
        <dbReference type="ChEBI" id="CHEBI:61977"/>
        <dbReference type="ChEBI" id="CHEBI:456216"/>
        <dbReference type="EC" id="2.7.11.1"/>
    </reaction>
</comment>